<reference evidence="1 2" key="1">
    <citation type="submission" date="2006-03" db="EMBL/GenBank/DDBJ databases">
        <title>Complete sequence of chromosome of Nitrobacter hamburgensis X14.</title>
        <authorList>
            <consortium name="US DOE Joint Genome Institute"/>
            <person name="Copeland A."/>
            <person name="Lucas S."/>
            <person name="Lapidus A."/>
            <person name="Barry K."/>
            <person name="Detter J.C."/>
            <person name="Glavina del Rio T."/>
            <person name="Hammon N."/>
            <person name="Israni S."/>
            <person name="Dalin E."/>
            <person name="Tice H."/>
            <person name="Pitluck S."/>
            <person name="Chain P."/>
            <person name="Malfatti S."/>
            <person name="Shin M."/>
            <person name="Vergez L."/>
            <person name="Schmutz J."/>
            <person name="Larimer F."/>
            <person name="Land M."/>
            <person name="Hauser L."/>
            <person name="Kyrpides N."/>
            <person name="Ivanova N."/>
            <person name="Ward B."/>
            <person name="Arp D."/>
            <person name="Klotz M."/>
            <person name="Stein L."/>
            <person name="O'Mullan G."/>
            <person name="Starkenburg S."/>
            <person name="Sayavedra L."/>
            <person name="Poret-Peterson A.T."/>
            <person name="Gentry M.E."/>
            <person name="Bruce D."/>
            <person name="Richardson P."/>
        </authorList>
    </citation>
    <scope>NUCLEOTIDE SEQUENCE [LARGE SCALE GENOMIC DNA]</scope>
    <source>
        <strain evidence="2">DSM 10229 / NCIMB 13809 / X14</strain>
    </source>
</reference>
<dbReference type="Proteomes" id="UP000001953">
    <property type="component" value="Chromosome"/>
</dbReference>
<proteinExistence type="predicted"/>
<protein>
    <submittedName>
        <fullName evidence="1">Uncharacterized protein</fullName>
    </submittedName>
</protein>
<dbReference type="HOGENOM" id="CLU_1325211_0_0_5"/>
<organism evidence="1 2">
    <name type="scientific">Nitrobacter hamburgensis (strain DSM 10229 / NCIMB 13809 / X14)</name>
    <dbReference type="NCBI Taxonomy" id="323097"/>
    <lineage>
        <taxon>Bacteria</taxon>
        <taxon>Pseudomonadati</taxon>
        <taxon>Pseudomonadota</taxon>
        <taxon>Alphaproteobacteria</taxon>
        <taxon>Hyphomicrobiales</taxon>
        <taxon>Nitrobacteraceae</taxon>
        <taxon>Nitrobacter</taxon>
    </lineage>
</organism>
<gene>
    <name evidence="1" type="ordered locus">Nham_0131</name>
</gene>
<dbReference type="KEGG" id="nha:Nham_0131"/>
<evidence type="ECO:0000313" key="2">
    <source>
        <dbReference type="Proteomes" id="UP000001953"/>
    </source>
</evidence>
<dbReference type="EMBL" id="CP000319">
    <property type="protein sequence ID" value="ABE61032.1"/>
    <property type="molecule type" value="Genomic_DNA"/>
</dbReference>
<dbReference type="STRING" id="323097.Nham_0131"/>
<evidence type="ECO:0000313" key="1">
    <source>
        <dbReference type="EMBL" id="ABE61032.1"/>
    </source>
</evidence>
<sequence length="207" mass="23592">MRRRISCSQTWVCKMSVSWTDWKTDDKDGEFAGPAKQDIRRTYSFPNIDSAGGIATLTIVCVLEMTMLPDGENVSLDRKLRFYLRPFRLQHEANFIMGFMTRAESHGGEFDVLAAPSGDEDGMAIIAKYGGRNDVSACIATLRAGRDLVFSLQDEQESLVNFLLPNDDTFQRLYDETIQTLQQRAVLNQILMVWNGPSKRHRRCLSW</sequence>
<accession>Q1QRW5</accession>
<name>Q1QRW5_NITHX</name>
<keyword evidence="2" id="KW-1185">Reference proteome</keyword>
<dbReference type="AlphaFoldDB" id="Q1QRW5"/>